<name>A0AC35U0F1_9BILA</name>
<evidence type="ECO:0000313" key="1">
    <source>
        <dbReference type="Proteomes" id="UP000095286"/>
    </source>
</evidence>
<protein>
    <submittedName>
        <fullName evidence="2">Innexin</fullName>
    </submittedName>
</protein>
<sequence>MFFQATLARAFISSLSLRGDDDFADRLNYYHTPVMLAVACVLISAKQYGGTPIECWINPHSKESMEEYIESYCWIQNTYWIPMYENIPDDHRTREEKQISYYQWVPFVLIAEALMFALPCMVWRLMNWQSGINIQNMVTASIETKAIMDEDEKEKAINSLANSFLDFIDMQDYDGACYRETSLFGKFKLSRFLRGHYITCLYLSTKLIYTLNIVCQFIILNVTLKSDEYFLFGVQVLTDLWNGKPWSESGHFPRVTLCDFEVRNLANLNRYTVQCALLINFINEKVFAFFWMWYFVLAIITIASTVVWTVNCTFHSEKIDYILKFLHIADGTERKRSANENARHKVYTESFDKCPIKRQIQRILPPSQHLLERFVLDFLKSDGVFVLRLMSNHAGDIIVMNIVLKVWKEFQGRNFHEFIHYEKGTQVIIHANNGSAEMYANDLTNLNKRTTEVCLDTISNHTKTNIVPSSSVNNNEMYMSTIDQLN</sequence>
<accession>A0AC35U0F1</accession>
<organism evidence="1 2">
    <name type="scientific">Rhabditophanes sp. KR3021</name>
    <dbReference type="NCBI Taxonomy" id="114890"/>
    <lineage>
        <taxon>Eukaryota</taxon>
        <taxon>Metazoa</taxon>
        <taxon>Ecdysozoa</taxon>
        <taxon>Nematoda</taxon>
        <taxon>Chromadorea</taxon>
        <taxon>Rhabditida</taxon>
        <taxon>Tylenchina</taxon>
        <taxon>Panagrolaimomorpha</taxon>
        <taxon>Strongyloidoidea</taxon>
        <taxon>Alloionematidae</taxon>
        <taxon>Rhabditophanes</taxon>
    </lineage>
</organism>
<dbReference type="Proteomes" id="UP000095286">
    <property type="component" value="Unplaced"/>
</dbReference>
<proteinExistence type="predicted"/>
<evidence type="ECO:0000313" key="2">
    <source>
        <dbReference type="WBParaSite" id="RSKR_0000623800.1"/>
    </source>
</evidence>
<dbReference type="WBParaSite" id="RSKR_0000623800.1">
    <property type="protein sequence ID" value="RSKR_0000623800.1"/>
    <property type="gene ID" value="RSKR_0000623800"/>
</dbReference>
<reference evidence="2" key="1">
    <citation type="submission" date="2016-11" db="UniProtKB">
        <authorList>
            <consortium name="WormBaseParasite"/>
        </authorList>
    </citation>
    <scope>IDENTIFICATION</scope>
    <source>
        <strain evidence="2">KR3021</strain>
    </source>
</reference>